<dbReference type="Proteomes" id="UP000198928">
    <property type="component" value="Unassembled WGS sequence"/>
</dbReference>
<name>A0A1I4IVF5_9ACTN</name>
<accession>A0A1I4IVF5</accession>
<feature type="compositionally biased region" description="Basic and acidic residues" evidence="1">
    <location>
        <begin position="24"/>
        <end position="33"/>
    </location>
</feature>
<dbReference type="EMBL" id="FOSG01000022">
    <property type="protein sequence ID" value="SFL57756.1"/>
    <property type="molecule type" value="Genomic_DNA"/>
</dbReference>
<reference evidence="4" key="1">
    <citation type="submission" date="2016-10" db="EMBL/GenBank/DDBJ databases">
        <authorList>
            <person name="Varghese N."/>
            <person name="Submissions S."/>
        </authorList>
    </citation>
    <scope>NUCLEOTIDE SEQUENCE [LARGE SCALE GENOMIC DNA]</scope>
    <source>
        <strain evidence="4">PL19</strain>
    </source>
</reference>
<feature type="compositionally biased region" description="Basic and acidic residues" evidence="1">
    <location>
        <begin position="1"/>
        <end position="15"/>
    </location>
</feature>
<sequence length="443" mass="42555">MSGDGRHEEQRDPRGEPGAGHDGGGGREGREPEAGGPAGPRDTPADPGAPAGPDAPADPAGLDERSLRLMLHGAVEDVAPAPDALERLHHAVPARRARRRQLTVGAAAAALVIGVATPALVQSGVITRVLDGDTTNAASAQDRQEGAGTDGRSGDAANQDADQYSAGGGRQDTAGSREGSGRGGTASSPETDDTLGPTSPSCLRSQIGDGGSTVSPADAAGHVYGAFKIKNISDASCLVDGSDTVTATPVGAADPTGFSVVAHTSGGRAAKLPDPQLEPGSFVLEPGKSYTVRFAWVPSEGGGTTGCPVSPGPDQTAPGDSSGGTDSGGGSGGDGGGGTGGGGTSGGTDSSGGSGTSGGTAPPDGGQGGEGGDTVDEPTESSGSGVSPQLAYDTGGSGSGPGATAASVVLRYVPAAGEPRIGKIEIAGACAGTVYRTGPVPVG</sequence>
<gene>
    <name evidence="3" type="ORF">SAMN05192584_1223</name>
</gene>
<evidence type="ECO:0008006" key="5">
    <source>
        <dbReference type="Google" id="ProtNLM"/>
    </source>
</evidence>
<feature type="region of interest" description="Disordered" evidence="1">
    <location>
        <begin position="1"/>
        <end position="64"/>
    </location>
</feature>
<evidence type="ECO:0000313" key="4">
    <source>
        <dbReference type="Proteomes" id="UP000198928"/>
    </source>
</evidence>
<protein>
    <recommendedName>
        <fullName evidence="5">DUF4232 domain-containing protein</fullName>
    </recommendedName>
</protein>
<dbReference type="RefSeq" id="WP_093851800.1">
    <property type="nucleotide sequence ID" value="NZ_FOSG01000022.1"/>
</dbReference>
<organism evidence="3 4">
    <name type="scientific">Streptomyces pini</name>
    <dbReference type="NCBI Taxonomy" id="1520580"/>
    <lineage>
        <taxon>Bacteria</taxon>
        <taxon>Bacillati</taxon>
        <taxon>Actinomycetota</taxon>
        <taxon>Actinomycetes</taxon>
        <taxon>Kitasatosporales</taxon>
        <taxon>Streptomycetaceae</taxon>
        <taxon>Streptomyces</taxon>
    </lineage>
</organism>
<keyword evidence="2" id="KW-0812">Transmembrane</keyword>
<dbReference type="AlphaFoldDB" id="A0A1I4IVF5"/>
<keyword evidence="2" id="KW-0472">Membrane</keyword>
<keyword evidence="4" id="KW-1185">Reference proteome</keyword>
<feature type="transmembrane region" description="Helical" evidence="2">
    <location>
        <begin position="102"/>
        <end position="121"/>
    </location>
</feature>
<evidence type="ECO:0000313" key="3">
    <source>
        <dbReference type="EMBL" id="SFL57756.1"/>
    </source>
</evidence>
<feature type="compositionally biased region" description="Low complexity" evidence="1">
    <location>
        <begin position="39"/>
        <end position="60"/>
    </location>
</feature>
<feature type="compositionally biased region" description="Gly residues" evidence="1">
    <location>
        <begin position="321"/>
        <end position="358"/>
    </location>
</feature>
<dbReference type="OrthoDB" id="3872225at2"/>
<evidence type="ECO:0000256" key="1">
    <source>
        <dbReference type="SAM" id="MobiDB-lite"/>
    </source>
</evidence>
<feature type="region of interest" description="Disordered" evidence="1">
    <location>
        <begin position="302"/>
        <end position="404"/>
    </location>
</feature>
<proteinExistence type="predicted"/>
<evidence type="ECO:0000256" key="2">
    <source>
        <dbReference type="SAM" id="Phobius"/>
    </source>
</evidence>
<keyword evidence="2" id="KW-1133">Transmembrane helix</keyword>
<feature type="region of interest" description="Disordered" evidence="1">
    <location>
        <begin position="136"/>
        <end position="214"/>
    </location>
</feature>